<evidence type="ECO:0000259" key="16">
    <source>
        <dbReference type="Pfam" id="PF19349"/>
    </source>
</evidence>
<feature type="region of interest" description="Disordered" evidence="15">
    <location>
        <begin position="545"/>
        <end position="567"/>
    </location>
</feature>
<gene>
    <name evidence="17" type="ORF">GCM10023209_25220</name>
</gene>
<evidence type="ECO:0000313" key="17">
    <source>
        <dbReference type="EMBL" id="GAA5076285.1"/>
    </source>
</evidence>
<keyword evidence="11" id="KW-0472">Membrane</keyword>
<dbReference type="Pfam" id="PF19349">
    <property type="entry name" value="DUF5927"/>
    <property type="match status" value="1"/>
</dbReference>
<accession>A0ABP9LDM3</accession>
<name>A0ABP9LDM3_9RHOB</name>
<comment type="subcellular location">
    <subcellularLocation>
        <location evidence="2">Endoplasmic reticulum membrane</location>
        <topology evidence="2">Single-pass type II membrane protein</topology>
    </subcellularLocation>
    <subcellularLocation>
        <location evidence="1">Golgi apparatus membrane</location>
        <topology evidence="1">Single-pass type II membrane protein</topology>
    </subcellularLocation>
</comment>
<evidence type="ECO:0000256" key="6">
    <source>
        <dbReference type="ARBA" id="ARBA00022723"/>
    </source>
</evidence>
<feature type="domain" description="DUF5927" evidence="16">
    <location>
        <begin position="267"/>
        <end position="567"/>
    </location>
</feature>
<protein>
    <recommendedName>
        <fullName evidence="14">Peptide O-xylosyltransferase</fullName>
    </recommendedName>
</protein>
<dbReference type="Pfam" id="PF02485">
    <property type="entry name" value="Branch"/>
    <property type="match status" value="1"/>
</dbReference>
<proteinExistence type="predicted"/>
<dbReference type="EMBL" id="BAABHW010000003">
    <property type="protein sequence ID" value="GAA5076285.1"/>
    <property type="molecule type" value="Genomic_DNA"/>
</dbReference>
<dbReference type="PANTHER" id="PTHR46025">
    <property type="entry name" value="XYLOSYLTRANSFERASE OXT"/>
    <property type="match status" value="1"/>
</dbReference>
<keyword evidence="5" id="KW-0812">Transmembrane</keyword>
<evidence type="ECO:0000256" key="1">
    <source>
        <dbReference type="ARBA" id="ARBA00004323"/>
    </source>
</evidence>
<dbReference type="InterPro" id="IPR045971">
    <property type="entry name" value="DUF5927"/>
</dbReference>
<dbReference type="PANTHER" id="PTHR46025:SF3">
    <property type="entry name" value="XYLOSYLTRANSFERASE OXT"/>
    <property type="match status" value="1"/>
</dbReference>
<evidence type="ECO:0000256" key="9">
    <source>
        <dbReference type="ARBA" id="ARBA00022989"/>
    </source>
</evidence>
<evidence type="ECO:0000256" key="13">
    <source>
        <dbReference type="ARBA" id="ARBA00023180"/>
    </source>
</evidence>
<dbReference type="InterPro" id="IPR043538">
    <property type="entry name" value="XYLT"/>
</dbReference>
<keyword evidence="9" id="KW-1133">Transmembrane helix</keyword>
<evidence type="ECO:0000256" key="7">
    <source>
        <dbReference type="ARBA" id="ARBA00022824"/>
    </source>
</evidence>
<evidence type="ECO:0000256" key="4">
    <source>
        <dbReference type="ARBA" id="ARBA00022679"/>
    </source>
</evidence>
<keyword evidence="18" id="KW-1185">Reference proteome</keyword>
<dbReference type="RefSeq" id="WP_259548538.1">
    <property type="nucleotide sequence ID" value="NZ_BAABHW010000003.1"/>
</dbReference>
<keyword evidence="8" id="KW-0735">Signal-anchor</keyword>
<keyword evidence="3" id="KW-0328">Glycosyltransferase</keyword>
<keyword evidence="6" id="KW-0479">Metal-binding</keyword>
<keyword evidence="10" id="KW-0333">Golgi apparatus</keyword>
<evidence type="ECO:0000256" key="8">
    <source>
        <dbReference type="ARBA" id="ARBA00022968"/>
    </source>
</evidence>
<keyword evidence="7" id="KW-0256">Endoplasmic reticulum</keyword>
<dbReference type="InterPro" id="IPR003406">
    <property type="entry name" value="Glyco_trans_14"/>
</dbReference>
<dbReference type="Proteomes" id="UP001499910">
    <property type="component" value="Unassembled WGS sequence"/>
</dbReference>
<evidence type="ECO:0000256" key="14">
    <source>
        <dbReference type="ARBA" id="ARBA00042865"/>
    </source>
</evidence>
<sequence>MSTLGFVMLCHTALHRAAQVARHWAERDCPVVIHVDKSVGRERYDKFRKDLADLENVRFCKRHRCEWGTWSLVEASQTASEMILREFPGVRHVYLASGSCLPLRPVDDLRAYLSARPNTDFIESVTIRDVDWTVGGLNEERFQFRFPFSWKRNRHLFDRYVELQRKVGFRRRIPEGIVPHLGSQWWCLTRQTLSAILEDPRRRELERYFKLVWIPDESYYQTLARNYARNIESRSLTLSKFDFQGKPHVFYDDHLHLLRRSDCFIARKIWPKATRLYATFLSADHTGERMAEPAPGKIDRVFSKALERRTRGRSGLYMHSRFPNKGWENGRTAAPYSMFHGFNDLFDDFEGWLSRRLGTTVHGNLFAPQKARFAGGGDVYAGCLSADPKLRDYNPEAFLKNLIWNTRGERQVFMFGPQDTQQHGAFMANDANAQISVITGAWAVRLFSANRNFADIRAEAARLQRREVTFIETLRERGARADIRIWTLAEFIEDPMENLQGILDAMEGAPLQRLTEAPRMRDLRGFPQFLQSLKNQGMNPFVVGDFPQEGYGPPMQTGDGSRPYLVQ</sequence>
<comment type="caution">
    <text evidence="17">The sequence shown here is derived from an EMBL/GenBank/DDBJ whole genome shotgun (WGS) entry which is preliminary data.</text>
</comment>
<organism evidence="17 18">
    <name type="scientific">[Roseibacterium] beibuensis</name>
    <dbReference type="NCBI Taxonomy" id="1193142"/>
    <lineage>
        <taxon>Bacteria</taxon>
        <taxon>Pseudomonadati</taxon>
        <taxon>Pseudomonadota</taxon>
        <taxon>Alphaproteobacteria</taxon>
        <taxon>Rhodobacterales</taxon>
        <taxon>Roseobacteraceae</taxon>
        <taxon>Roseicyclus</taxon>
    </lineage>
</organism>
<keyword evidence="13" id="KW-0325">Glycoprotein</keyword>
<evidence type="ECO:0000313" key="18">
    <source>
        <dbReference type="Proteomes" id="UP001499910"/>
    </source>
</evidence>
<evidence type="ECO:0000256" key="15">
    <source>
        <dbReference type="SAM" id="MobiDB-lite"/>
    </source>
</evidence>
<evidence type="ECO:0000256" key="3">
    <source>
        <dbReference type="ARBA" id="ARBA00022676"/>
    </source>
</evidence>
<keyword evidence="4" id="KW-0808">Transferase</keyword>
<evidence type="ECO:0000256" key="11">
    <source>
        <dbReference type="ARBA" id="ARBA00023136"/>
    </source>
</evidence>
<evidence type="ECO:0000256" key="2">
    <source>
        <dbReference type="ARBA" id="ARBA00004648"/>
    </source>
</evidence>
<keyword evidence="12" id="KW-1015">Disulfide bond</keyword>
<evidence type="ECO:0000256" key="10">
    <source>
        <dbReference type="ARBA" id="ARBA00023034"/>
    </source>
</evidence>
<evidence type="ECO:0000256" key="12">
    <source>
        <dbReference type="ARBA" id="ARBA00023157"/>
    </source>
</evidence>
<reference evidence="18" key="1">
    <citation type="journal article" date="2019" name="Int. J. Syst. Evol. Microbiol.">
        <title>The Global Catalogue of Microorganisms (GCM) 10K type strain sequencing project: providing services to taxonomists for standard genome sequencing and annotation.</title>
        <authorList>
            <consortium name="The Broad Institute Genomics Platform"/>
            <consortium name="The Broad Institute Genome Sequencing Center for Infectious Disease"/>
            <person name="Wu L."/>
            <person name="Ma J."/>
        </authorList>
    </citation>
    <scope>NUCLEOTIDE SEQUENCE [LARGE SCALE GENOMIC DNA]</scope>
    <source>
        <strain evidence="18">JCM 18015</strain>
    </source>
</reference>
<evidence type="ECO:0000256" key="5">
    <source>
        <dbReference type="ARBA" id="ARBA00022692"/>
    </source>
</evidence>